<gene>
    <name evidence="1" type="ORF">DdX_02940</name>
</gene>
<sequence length="103" mass="11637">MHTLDATKKRGKENRKLRECTPFPSFQRTLGRRSIVYAVVSNGTHGQTHKVQKRAQRFSVARAAISYADERNGGKSIGYVNTERRAKGVTKIDLVSLNIIEHK</sequence>
<dbReference type="AlphaFoldDB" id="A0AAD4NC48"/>
<keyword evidence="2" id="KW-1185">Reference proteome</keyword>
<evidence type="ECO:0000313" key="2">
    <source>
        <dbReference type="Proteomes" id="UP001201812"/>
    </source>
</evidence>
<comment type="caution">
    <text evidence="1">The sequence shown here is derived from an EMBL/GenBank/DDBJ whole genome shotgun (WGS) entry which is preliminary data.</text>
</comment>
<protein>
    <submittedName>
        <fullName evidence="1">Uncharacterized protein</fullName>
    </submittedName>
</protein>
<name>A0AAD4NC48_9BILA</name>
<evidence type="ECO:0000313" key="1">
    <source>
        <dbReference type="EMBL" id="KAI1726234.1"/>
    </source>
</evidence>
<accession>A0AAD4NC48</accession>
<proteinExistence type="predicted"/>
<dbReference type="Proteomes" id="UP001201812">
    <property type="component" value="Unassembled WGS sequence"/>
</dbReference>
<organism evidence="1 2">
    <name type="scientific">Ditylenchus destructor</name>
    <dbReference type="NCBI Taxonomy" id="166010"/>
    <lineage>
        <taxon>Eukaryota</taxon>
        <taxon>Metazoa</taxon>
        <taxon>Ecdysozoa</taxon>
        <taxon>Nematoda</taxon>
        <taxon>Chromadorea</taxon>
        <taxon>Rhabditida</taxon>
        <taxon>Tylenchina</taxon>
        <taxon>Tylenchomorpha</taxon>
        <taxon>Sphaerularioidea</taxon>
        <taxon>Anguinidae</taxon>
        <taxon>Anguininae</taxon>
        <taxon>Ditylenchus</taxon>
    </lineage>
</organism>
<reference evidence="1" key="1">
    <citation type="submission" date="2022-01" db="EMBL/GenBank/DDBJ databases">
        <title>Genome Sequence Resource for Two Populations of Ditylenchus destructor, the Migratory Endoparasitic Phytonematode.</title>
        <authorList>
            <person name="Zhang H."/>
            <person name="Lin R."/>
            <person name="Xie B."/>
        </authorList>
    </citation>
    <scope>NUCLEOTIDE SEQUENCE</scope>
    <source>
        <strain evidence="1">BazhouSP</strain>
    </source>
</reference>
<dbReference type="EMBL" id="JAKKPZ010000002">
    <property type="protein sequence ID" value="KAI1726234.1"/>
    <property type="molecule type" value="Genomic_DNA"/>
</dbReference>